<evidence type="ECO:0000313" key="3">
    <source>
        <dbReference type="Proteomes" id="UP000636888"/>
    </source>
</evidence>
<evidence type="ECO:0000313" key="2">
    <source>
        <dbReference type="EMBL" id="MBJ6725787.1"/>
    </source>
</evidence>
<dbReference type="RefSeq" id="WP_199384676.1">
    <property type="nucleotide sequence ID" value="NZ_JAEMHM010000010.1"/>
</dbReference>
<keyword evidence="1" id="KW-0732">Signal</keyword>
<accession>A0A8J7M0L3</accession>
<dbReference type="Proteomes" id="UP000636888">
    <property type="component" value="Unassembled WGS sequence"/>
</dbReference>
<reference evidence="2" key="1">
    <citation type="submission" date="2020-12" db="EMBL/GenBank/DDBJ databases">
        <title>Geomonas sp. Red875, isolated from river sediment.</title>
        <authorList>
            <person name="Xu Z."/>
            <person name="Zhang Z."/>
            <person name="Masuda Y."/>
            <person name="Itoh H."/>
            <person name="Senoo K."/>
        </authorList>
    </citation>
    <scope>NUCLEOTIDE SEQUENCE</scope>
    <source>
        <strain evidence="2">Red875</strain>
    </source>
</reference>
<dbReference type="AlphaFoldDB" id="A0A8J7M0L3"/>
<organism evidence="2 3">
    <name type="scientific">Geomesophilobacter sediminis</name>
    <dbReference type="NCBI Taxonomy" id="2798584"/>
    <lineage>
        <taxon>Bacteria</taxon>
        <taxon>Pseudomonadati</taxon>
        <taxon>Thermodesulfobacteriota</taxon>
        <taxon>Desulfuromonadia</taxon>
        <taxon>Geobacterales</taxon>
        <taxon>Geobacteraceae</taxon>
        <taxon>Geomesophilobacter</taxon>
    </lineage>
</organism>
<gene>
    <name evidence="2" type="ORF">JFN93_13790</name>
</gene>
<comment type="caution">
    <text evidence="2">The sequence shown here is derived from an EMBL/GenBank/DDBJ whole genome shotgun (WGS) entry which is preliminary data.</text>
</comment>
<protein>
    <submittedName>
        <fullName evidence="2">Uncharacterized protein</fullName>
    </submittedName>
</protein>
<keyword evidence="3" id="KW-1185">Reference proteome</keyword>
<feature type="chain" id="PRO_5035157279" evidence="1">
    <location>
        <begin position="24"/>
        <end position="88"/>
    </location>
</feature>
<feature type="signal peptide" evidence="1">
    <location>
        <begin position="1"/>
        <end position="23"/>
    </location>
</feature>
<sequence>MKKTILTLVVSAALVASAVTAFAADQGKDACLLNSENCSSRSLSITEIIARLKTEIGKGSSVYTADELRVLNGKLSEYQNFLEKMQES</sequence>
<name>A0A8J7M0L3_9BACT</name>
<dbReference type="EMBL" id="JAEMHM010000010">
    <property type="protein sequence ID" value="MBJ6725787.1"/>
    <property type="molecule type" value="Genomic_DNA"/>
</dbReference>
<proteinExistence type="predicted"/>
<evidence type="ECO:0000256" key="1">
    <source>
        <dbReference type="SAM" id="SignalP"/>
    </source>
</evidence>